<dbReference type="AlphaFoldDB" id="A0A2N1MRK5"/>
<proteinExistence type="predicted"/>
<comment type="caution">
    <text evidence="1">The sequence shown here is derived from an EMBL/GenBank/DDBJ whole genome shotgun (WGS) entry which is preliminary data.</text>
</comment>
<dbReference type="SUPFAM" id="SSF52047">
    <property type="entry name" value="RNI-like"/>
    <property type="match status" value="1"/>
</dbReference>
<evidence type="ECO:0000313" key="2">
    <source>
        <dbReference type="Proteomes" id="UP000233469"/>
    </source>
</evidence>
<reference evidence="1 2" key="1">
    <citation type="submission" date="2016-04" db="EMBL/GenBank/DDBJ databases">
        <title>Genome analyses suggest a sexual origin of heterokaryosis in a supposedly ancient asexual fungus.</title>
        <authorList>
            <person name="Ropars J."/>
            <person name="Sedzielewska K."/>
            <person name="Noel J."/>
            <person name="Charron P."/>
            <person name="Farinelli L."/>
            <person name="Marton T."/>
            <person name="Kruger M."/>
            <person name="Pelin A."/>
            <person name="Brachmann A."/>
            <person name="Corradi N."/>
        </authorList>
    </citation>
    <scope>NUCLEOTIDE SEQUENCE [LARGE SCALE GENOMIC DNA]</scope>
    <source>
        <strain evidence="1 2">C2</strain>
    </source>
</reference>
<evidence type="ECO:0000313" key="1">
    <source>
        <dbReference type="EMBL" id="PKK64266.1"/>
    </source>
</evidence>
<dbReference type="VEuPathDB" id="FungiDB:RhiirA1_459567"/>
<gene>
    <name evidence="1" type="ORF">RhiirC2_787754</name>
</gene>
<dbReference type="Proteomes" id="UP000233469">
    <property type="component" value="Unassembled WGS sequence"/>
</dbReference>
<organism evidence="1 2">
    <name type="scientific">Rhizophagus irregularis</name>
    <dbReference type="NCBI Taxonomy" id="588596"/>
    <lineage>
        <taxon>Eukaryota</taxon>
        <taxon>Fungi</taxon>
        <taxon>Fungi incertae sedis</taxon>
        <taxon>Mucoromycota</taxon>
        <taxon>Glomeromycotina</taxon>
        <taxon>Glomeromycetes</taxon>
        <taxon>Glomerales</taxon>
        <taxon>Glomeraceae</taxon>
        <taxon>Rhizophagus</taxon>
    </lineage>
</organism>
<reference evidence="1 2" key="2">
    <citation type="submission" date="2017-10" db="EMBL/GenBank/DDBJ databases">
        <title>Extensive intraspecific genome diversity in a model arbuscular mycorrhizal fungus.</title>
        <authorList>
            <person name="Chen E.C.H."/>
            <person name="Morin E."/>
            <person name="Baudet D."/>
            <person name="Noel J."/>
            <person name="Ndikumana S."/>
            <person name="Charron P."/>
            <person name="St-Onge C."/>
            <person name="Giorgi J."/>
            <person name="Grigoriev I.V."/>
            <person name="Roux C."/>
            <person name="Martin F.M."/>
            <person name="Corradi N."/>
        </authorList>
    </citation>
    <scope>NUCLEOTIDE SEQUENCE [LARGE SCALE GENOMIC DNA]</scope>
    <source>
        <strain evidence="1 2">C2</strain>
    </source>
</reference>
<sequence>MENTKGHLSEISLFYNDYIYDYGIKKIIQAIYQNCPNLKYFKLSYNIELLILELENLLINYRNPMLLKLNIRDKEIKQQLEDLVEEYKVRGVIKKYSIGHSKININEDFDWN</sequence>
<accession>A0A2N1MRK5</accession>
<protein>
    <submittedName>
        <fullName evidence="1">Uncharacterized protein</fullName>
    </submittedName>
</protein>
<dbReference type="EMBL" id="LLXL01001477">
    <property type="protein sequence ID" value="PKK64266.1"/>
    <property type="molecule type" value="Genomic_DNA"/>
</dbReference>
<name>A0A2N1MRK5_9GLOM</name>